<proteinExistence type="predicted"/>
<dbReference type="InterPro" id="IPR021146">
    <property type="entry name" value="Phage_gp6-like_head-tail"/>
</dbReference>
<gene>
    <name evidence="1" type="ORF">QQM35_05960</name>
</gene>
<dbReference type="RefSeq" id="WP_342610253.1">
    <property type="nucleotide sequence ID" value="NZ_CP128355.1"/>
</dbReference>
<evidence type="ECO:0000313" key="2">
    <source>
        <dbReference type="Proteomes" id="UP001436297"/>
    </source>
</evidence>
<dbReference type="Proteomes" id="UP001436297">
    <property type="component" value="Chromosome"/>
</dbReference>
<reference evidence="1 2" key="1">
    <citation type="journal article" date="2024" name="Pathogens">
        <title>Staphylococcus hsinchuensis sp. nov., Isolated from Soymilk.</title>
        <authorList>
            <person name="Wang Y.T."/>
            <person name="Lin Y.C."/>
            <person name="Hsieh Y.H."/>
            <person name="Lin Y.T."/>
            <person name="Hamada M."/>
            <person name="Chen C.C."/>
            <person name="Liou J.S."/>
            <person name="Lee A.Y."/>
            <person name="Zhang W.L."/>
            <person name="Chen Y.T."/>
            <person name="Huang C.H."/>
        </authorList>
    </citation>
    <scope>NUCLEOTIDE SEQUENCE [LARGE SCALE GENOMIC DNA]</scope>
    <source>
        <strain evidence="1 2">H164</strain>
    </source>
</reference>
<name>A0ABZ3E9P0_9STAP</name>
<protein>
    <submittedName>
        <fullName evidence="1">Phage head-tail connector protein</fullName>
    </submittedName>
</protein>
<sequence>MASILENVKTLLSLKDNEQDKLLEVIISNTQSRLLGLLPPEYTEVPTKLNYIVEDVAVKRYNRVGAEGMSAESVDGRSSTYQANDFDEYLDDIERLFPDESKNKKGLGVFY</sequence>
<accession>A0ABZ3E9P0</accession>
<keyword evidence="2" id="KW-1185">Reference proteome</keyword>
<evidence type="ECO:0000313" key="1">
    <source>
        <dbReference type="EMBL" id="XAF69619.1"/>
    </source>
</evidence>
<organism evidence="1 2">
    <name type="scientific">Staphylococcus hsinchuensis</name>
    <dbReference type="NCBI Taxonomy" id="3051183"/>
    <lineage>
        <taxon>Bacteria</taxon>
        <taxon>Bacillati</taxon>
        <taxon>Bacillota</taxon>
        <taxon>Bacilli</taxon>
        <taxon>Bacillales</taxon>
        <taxon>Staphylococcaceae</taxon>
        <taxon>Staphylococcus</taxon>
    </lineage>
</organism>
<dbReference type="EMBL" id="CP128355">
    <property type="protein sequence ID" value="XAF69619.1"/>
    <property type="molecule type" value="Genomic_DNA"/>
</dbReference>
<dbReference type="Pfam" id="PF05135">
    <property type="entry name" value="Phage_connect_1"/>
    <property type="match status" value="1"/>
</dbReference>